<dbReference type="AlphaFoldDB" id="A0A1W6YM01"/>
<feature type="transmembrane region" description="Helical" evidence="8">
    <location>
        <begin position="120"/>
        <end position="145"/>
    </location>
</feature>
<feature type="transmembrane region" description="Helical" evidence="8">
    <location>
        <begin position="227"/>
        <end position="246"/>
    </location>
</feature>
<name>A0A1W6YM01_9BORD</name>
<dbReference type="EMBL" id="CP021108">
    <property type="protein sequence ID" value="ARP81979.1"/>
    <property type="molecule type" value="Genomic_DNA"/>
</dbReference>
<dbReference type="PANTHER" id="PTHR43044:SF2">
    <property type="entry name" value="POLYSULPHIDE REDUCTASE NRFD"/>
    <property type="match status" value="1"/>
</dbReference>
<feature type="region of interest" description="Disordered" evidence="7">
    <location>
        <begin position="456"/>
        <end position="480"/>
    </location>
</feature>
<organism evidence="9 10">
    <name type="scientific">Bordetella genomosp. 8</name>
    <dbReference type="NCBI Taxonomy" id="1416806"/>
    <lineage>
        <taxon>Bacteria</taxon>
        <taxon>Pseudomonadati</taxon>
        <taxon>Pseudomonadota</taxon>
        <taxon>Betaproteobacteria</taxon>
        <taxon>Burkholderiales</taxon>
        <taxon>Alcaligenaceae</taxon>
        <taxon>Bordetella</taxon>
    </lineage>
</organism>
<keyword evidence="4 8" id="KW-0812">Transmembrane</keyword>
<evidence type="ECO:0000256" key="4">
    <source>
        <dbReference type="ARBA" id="ARBA00022692"/>
    </source>
</evidence>
<keyword evidence="3" id="KW-1003">Cell membrane</keyword>
<dbReference type="OrthoDB" id="9806499at2"/>
<feature type="transmembrane region" description="Helical" evidence="8">
    <location>
        <begin position="342"/>
        <end position="360"/>
    </location>
</feature>
<dbReference type="GO" id="GO:0005886">
    <property type="term" value="C:plasma membrane"/>
    <property type="evidence" value="ECO:0007669"/>
    <property type="project" value="UniProtKB-SubCell"/>
</dbReference>
<comment type="subcellular location">
    <subcellularLocation>
        <location evidence="1">Cell membrane</location>
        <topology evidence="1">Multi-pass membrane protein</topology>
    </subcellularLocation>
</comment>
<evidence type="ECO:0000256" key="7">
    <source>
        <dbReference type="SAM" id="MobiDB-lite"/>
    </source>
</evidence>
<evidence type="ECO:0000256" key="8">
    <source>
        <dbReference type="SAM" id="Phobius"/>
    </source>
</evidence>
<feature type="transmembrane region" description="Helical" evidence="8">
    <location>
        <begin position="266"/>
        <end position="286"/>
    </location>
</feature>
<feature type="transmembrane region" description="Helical" evidence="8">
    <location>
        <begin position="46"/>
        <end position="68"/>
    </location>
</feature>
<dbReference type="Proteomes" id="UP000194151">
    <property type="component" value="Chromosome"/>
</dbReference>
<evidence type="ECO:0000256" key="5">
    <source>
        <dbReference type="ARBA" id="ARBA00022989"/>
    </source>
</evidence>
<comment type="similarity">
    <text evidence="2">Belongs to the NrfD family.</text>
</comment>
<evidence type="ECO:0000256" key="3">
    <source>
        <dbReference type="ARBA" id="ARBA00022475"/>
    </source>
</evidence>
<dbReference type="PANTHER" id="PTHR43044">
    <property type="match status" value="1"/>
</dbReference>
<proteinExistence type="inferred from homology"/>
<dbReference type="STRING" id="1416806.CAL12_14915"/>
<evidence type="ECO:0000256" key="1">
    <source>
        <dbReference type="ARBA" id="ARBA00004651"/>
    </source>
</evidence>
<feature type="transmembrane region" description="Helical" evidence="8">
    <location>
        <begin position="415"/>
        <end position="439"/>
    </location>
</feature>
<feature type="transmembrane region" description="Helical" evidence="8">
    <location>
        <begin position="307"/>
        <end position="330"/>
    </location>
</feature>
<dbReference type="Pfam" id="PF03916">
    <property type="entry name" value="NrfD"/>
    <property type="match status" value="1"/>
</dbReference>
<dbReference type="InterPro" id="IPR005614">
    <property type="entry name" value="NrfD-like"/>
</dbReference>
<sequence length="480" mass="54447">MPSWRRMMPDTYGSITDRISGIVLARRRAGPMGARGGWRRHWRWRAMFLATFAATLVFLGASAWLFTVGVGLWGVNIPVAWGYALGNFVWWIGIGHAGTFISAVLLLLRQQWRTSINRFAEAMTLFAASIAGLFPILHLGRPWFAYWLLPYPNRMELWPQWRSPLVWDIFAISTYLLVSLMFWYVGLLPDLATLRDRARTRGKQIAYGLFALGWRGDARHWARYESAYLLLAGLATPLVVSVHTIVSLDFAIGNTPGYHSTIFPPYFVAGALYSGFAMVLTLAIPLRHFFRLHDLITDRHLALAARVLLATGAMVAYGYVSEAFMAFYGGDEFEIAMTVDRWTGAYAAVYWAIIVCNVLIPQLMWSRRVRHSATWLFVISIVINLGMWMERFLIVVQSTHRDFLPSSWGLFVPTAWDWIFLFSSMGMFAWLFLLFLRFLPMISMAEVREMEYEEHGAAAADQGGNDGTAARPPSVGRPSP</sequence>
<evidence type="ECO:0000313" key="9">
    <source>
        <dbReference type="EMBL" id="ARP81979.1"/>
    </source>
</evidence>
<keyword evidence="6 8" id="KW-0472">Membrane</keyword>
<evidence type="ECO:0000256" key="2">
    <source>
        <dbReference type="ARBA" id="ARBA00008929"/>
    </source>
</evidence>
<evidence type="ECO:0000313" key="10">
    <source>
        <dbReference type="Proteomes" id="UP000194151"/>
    </source>
</evidence>
<dbReference type="KEGG" id="bgv:CAL12_14915"/>
<feature type="transmembrane region" description="Helical" evidence="8">
    <location>
        <begin position="165"/>
        <end position="187"/>
    </location>
</feature>
<reference evidence="9 10" key="1">
    <citation type="submission" date="2017-05" db="EMBL/GenBank/DDBJ databases">
        <title>Complete and WGS of Bordetella genogroups.</title>
        <authorList>
            <person name="Spilker T."/>
            <person name="LiPuma J."/>
        </authorList>
    </citation>
    <scope>NUCLEOTIDE SEQUENCE [LARGE SCALE GENOMIC DNA]</scope>
    <source>
        <strain evidence="9 10">AU19157</strain>
    </source>
</reference>
<feature type="transmembrane region" description="Helical" evidence="8">
    <location>
        <begin position="88"/>
        <end position="108"/>
    </location>
</feature>
<accession>A0A1W6YM01</accession>
<feature type="compositionally biased region" description="Low complexity" evidence="7">
    <location>
        <begin position="457"/>
        <end position="470"/>
    </location>
</feature>
<feature type="transmembrane region" description="Helical" evidence="8">
    <location>
        <begin position="372"/>
        <end position="395"/>
    </location>
</feature>
<keyword evidence="5 8" id="KW-1133">Transmembrane helix</keyword>
<gene>
    <name evidence="9" type="ORF">CAL12_14915</name>
</gene>
<evidence type="ECO:0000256" key="6">
    <source>
        <dbReference type="ARBA" id="ARBA00023136"/>
    </source>
</evidence>
<keyword evidence="10" id="KW-1185">Reference proteome</keyword>
<protein>
    <submittedName>
        <fullName evidence="9">Hydrogenase</fullName>
    </submittedName>
</protein>